<evidence type="ECO:0000313" key="2">
    <source>
        <dbReference type="Proteomes" id="UP000038040"/>
    </source>
</evidence>
<protein>
    <submittedName>
        <fullName evidence="4">Protein FAM189A1</fullName>
    </submittedName>
</protein>
<dbReference type="EMBL" id="UYYG01000214">
    <property type="protein sequence ID" value="VDN53935.1"/>
    <property type="molecule type" value="Genomic_DNA"/>
</dbReference>
<evidence type="ECO:0000313" key="1">
    <source>
        <dbReference type="EMBL" id="VDN53935.1"/>
    </source>
</evidence>
<evidence type="ECO:0000313" key="3">
    <source>
        <dbReference type="Proteomes" id="UP000274756"/>
    </source>
</evidence>
<dbReference type="WBParaSite" id="DME_0001045201-mRNA-1">
    <property type="protein sequence ID" value="DME_0001045201-mRNA-1"/>
    <property type="gene ID" value="DME_0001045201"/>
</dbReference>
<name>A0A0N4UQY6_DRAME</name>
<gene>
    <name evidence="1" type="ORF">DME_LOCUS3908</name>
</gene>
<reference evidence="1 3" key="2">
    <citation type="submission" date="2018-11" db="EMBL/GenBank/DDBJ databases">
        <authorList>
            <consortium name="Pathogen Informatics"/>
        </authorList>
    </citation>
    <scope>NUCLEOTIDE SEQUENCE [LARGE SCALE GENOMIC DNA]</scope>
</reference>
<reference evidence="4" key="1">
    <citation type="submission" date="2017-02" db="UniProtKB">
        <authorList>
            <consortium name="WormBaseParasite"/>
        </authorList>
    </citation>
    <scope>IDENTIFICATION</scope>
</reference>
<evidence type="ECO:0000313" key="4">
    <source>
        <dbReference type="WBParaSite" id="DME_0001045201-mRNA-1"/>
    </source>
</evidence>
<dbReference type="AlphaFoldDB" id="A0A0N4UQY6"/>
<keyword evidence="3" id="KW-1185">Reference proteome</keyword>
<accession>A0A0N4UQY6</accession>
<dbReference type="Proteomes" id="UP000274756">
    <property type="component" value="Unassembled WGS sequence"/>
</dbReference>
<dbReference type="Proteomes" id="UP000038040">
    <property type="component" value="Unplaced"/>
</dbReference>
<sequence length="161" mass="18288">MDSVVYQNILLALLIGSFLLFALFVLCASAFSDLNLCCQDHPYLHRRGEADQIMTGCTMLEKYRWASGNKLVCGLCSQKSALLSSLQNNSDCRLTISENGQMPVPVQNSLNKADSFELQDRKMLAFHITVETGNVHNNFYLKIRLICFFTYLLIYLRKGYV</sequence>
<proteinExistence type="predicted"/>
<organism evidence="2 4">
    <name type="scientific">Dracunculus medinensis</name>
    <name type="common">Guinea worm</name>
    <dbReference type="NCBI Taxonomy" id="318479"/>
    <lineage>
        <taxon>Eukaryota</taxon>
        <taxon>Metazoa</taxon>
        <taxon>Ecdysozoa</taxon>
        <taxon>Nematoda</taxon>
        <taxon>Chromadorea</taxon>
        <taxon>Rhabditida</taxon>
        <taxon>Spirurina</taxon>
        <taxon>Dracunculoidea</taxon>
        <taxon>Dracunculidae</taxon>
        <taxon>Dracunculus</taxon>
    </lineage>
</organism>